<accession>A0A970B8E7</accession>
<keyword evidence="3" id="KW-0444">Lipid biosynthesis</keyword>
<evidence type="ECO:0000313" key="9">
    <source>
        <dbReference type="Proteomes" id="UP000653472"/>
    </source>
</evidence>
<keyword evidence="3" id="KW-0594">Phospholipid biosynthesis</keyword>
<dbReference type="EMBL" id="JAAVXB010000018">
    <property type="protein sequence ID" value="NKF24665.1"/>
    <property type="molecule type" value="Genomic_DNA"/>
</dbReference>
<dbReference type="SUPFAM" id="SSF69593">
    <property type="entry name" value="Glycerol-3-phosphate (1)-acyltransferase"/>
    <property type="match status" value="1"/>
</dbReference>
<evidence type="ECO:0000256" key="6">
    <source>
        <dbReference type="SAM" id="Phobius"/>
    </source>
</evidence>
<dbReference type="GO" id="GO:0006654">
    <property type="term" value="P:phosphatidic acid biosynthetic process"/>
    <property type="evidence" value="ECO:0007669"/>
    <property type="project" value="TreeGrafter"/>
</dbReference>
<evidence type="ECO:0000256" key="3">
    <source>
        <dbReference type="ARBA" id="ARBA00023209"/>
    </source>
</evidence>
<dbReference type="GO" id="GO:0003841">
    <property type="term" value="F:1-acylglycerol-3-phosphate O-acyltransferase activity"/>
    <property type="evidence" value="ECO:0007669"/>
    <property type="project" value="TreeGrafter"/>
</dbReference>
<comment type="caution">
    <text evidence="8">The sequence shown here is derived from an EMBL/GenBank/DDBJ whole genome shotgun (WGS) entry which is preliminary data.</text>
</comment>
<keyword evidence="5 8" id="KW-0012">Acyltransferase</keyword>
<dbReference type="SMART" id="SM00563">
    <property type="entry name" value="PlsC"/>
    <property type="match status" value="1"/>
</dbReference>
<evidence type="ECO:0000313" key="8">
    <source>
        <dbReference type="EMBL" id="NKF24665.1"/>
    </source>
</evidence>
<dbReference type="PANTHER" id="PTHR10434:SF59">
    <property type="entry name" value="1-ACYL-SN-GLYCEROL-3-PHOSPHATE ACYLTRANSFERASE"/>
    <property type="match status" value="1"/>
</dbReference>
<keyword evidence="9" id="KW-1185">Reference proteome</keyword>
<dbReference type="RefSeq" id="WP_168149975.1">
    <property type="nucleotide sequence ID" value="NZ_JAAVXB010000018.1"/>
</dbReference>
<sequence length="246" mass="26486">MRRLLDCFYAPLAALILALLVPLVCMVVIIGPNLAVRREIGRFGVRLMMVCIGVPMRVRGVRNLPAGACVVVCNHASYLDGILLTAALPRRFSFVVQDGAAGWPLIGQCLSRMGVIFVNRRDPRAGARTTRDLMRRLKQDEPLAIFAEGTFKSEPGLLPFKVGAFLMAARCGTPVVPAVIRGSRRLYGGGRKLPRWSALAIEIGAPIAPSGEDRDAALGLRDTARAAVLSRCGEPDRVDVATEGGE</sequence>
<evidence type="ECO:0000259" key="7">
    <source>
        <dbReference type="SMART" id="SM00563"/>
    </source>
</evidence>
<name>A0A970B8E7_9GAMM</name>
<evidence type="ECO:0000256" key="5">
    <source>
        <dbReference type="ARBA" id="ARBA00023315"/>
    </source>
</evidence>
<protein>
    <submittedName>
        <fullName evidence="8">1-acyl-sn-glycerol-3-phosphate acyltransferase</fullName>
    </submittedName>
</protein>
<keyword evidence="6" id="KW-0472">Membrane</keyword>
<evidence type="ECO:0000256" key="4">
    <source>
        <dbReference type="ARBA" id="ARBA00023264"/>
    </source>
</evidence>
<dbReference type="Proteomes" id="UP000653472">
    <property type="component" value="Unassembled WGS sequence"/>
</dbReference>
<keyword evidence="4" id="KW-1208">Phospholipid metabolism</keyword>
<feature type="domain" description="Phospholipid/glycerol acyltransferase" evidence="7">
    <location>
        <begin position="69"/>
        <end position="183"/>
    </location>
</feature>
<evidence type="ECO:0000256" key="2">
    <source>
        <dbReference type="ARBA" id="ARBA00022679"/>
    </source>
</evidence>
<reference evidence="8" key="1">
    <citation type="submission" date="2020-03" db="EMBL/GenBank/DDBJ databases">
        <title>Solimonas marina sp. nov., isolated from deep seawater of the Pacific Ocean.</title>
        <authorList>
            <person name="Liu X."/>
            <person name="Lai Q."/>
            <person name="Sun F."/>
            <person name="Gai Y."/>
            <person name="Li G."/>
            <person name="Shao Z."/>
        </authorList>
    </citation>
    <scope>NUCLEOTIDE SEQUENCE</scope>
    <source>
        <strain evidence="8">C16B3</strain>
    </source>
</reference>
<gene>
    <name evidence="8" type="ORF">G7Y82_20345</name>
</gene>
<dbReference type="AlphaFoldDB" id="A0A970B8E7"/>
<keyword evidence="3" id="KW-0443">Lipid metabolism</keyword>
<dbReference type="CDD" id="cd07989">
    <property type="entry name" value="LPLAT_AGPAT-like"/>
    <property type="match status" value="1"/>
</dbReference>
<keyword evidence="2" id="KW-0808">Transferase</keyword>
<comment type="pathway">
    <text evidence="1">Lipid metabolism.</text>
</comment>
<proteinExistence type="predicted"/>
<keyword evidence="6" id="KW-1133">Transmembrane helix</keyword>
<dbReference type="PANTHER" id="PTHR10434">
    <property type="entry name" value="1-ACYL-SN-GLYCEROL-3-PHOSPHATE ACYLTRANSFERASE"/>
    <property type="match status" value="1"/>
</dbReference>
<evidence type="ECO:0000256" key="1">
    <source>
        <dbReference type="ARBA" id="ARBA00005189"/>
    </source>
</evidence>
<feature type="transmembrane region" description="Helical" evidence="6">
    <location>
        <begin position="12"/>
        <end position="36"/>
    </location>
</feature>
<dbReference type="Pfam" id="PF01553">
    <property type="entry name" value="Acyltransferase"/>
    <property type="match status" value="1"/>
</dbReference>
<organism evidence="8 9">
    <name type="scientific">Solimonas marina</name>
    <dbReference type="NCBI Taxonomy" id="2714601"/>
    <lineage>
        <taxon>Bacteria</taxon>
        <taxon>Pseudomonadati</taxon>
        <taxon>Pseudomonadota</taxon>
        <taxon>Gammaproteobacteria</taxon>
        <taxon>Nevskiales</taxon>
        <taxon>Nevskiaceae</taxon>
        <taxon>Solimonas</taxon>
    </lineage>
</organism>
<dbReference type="InterPro" id="IPR002123">
    <property type="entry name" value="Plipid/glycerol_acylTrfase"/>
</dbReference>
<keyword evidence="6" id="KW-0812">Transmembrane</keyword>